<dbReference type="PANTHER" id="PTHR45138:SF9">
    <property type="entry name" value="DIGUANYLATE CYCLASE DGCM-RELATED"/>
    <property type="match status" value="1"/>
</dbReference>
<dbReference type="NCBIfam" id="TIGR00254">
    <property type="entry name" value="GGDEF"/>
    <property type="match status" value="1"/>
</dbReference>
<dbReference type="InterPro" id="IPR043128">
    <property type="entry name" value="Rev_trsase/Diguanyl_cyclase"/>
</dbReference>
<dbReference type="Pfam" id="PF00990">
    <property type="entry name" value="GGDEF"/>
    <property type="match status" value="1"/>
</dbReference>
<sequence>MPLEYTMPGFEQAIMFGIDLAYPSELGAHTFTVNRIEFTGPLLSRANWYQLLLGLWVVALVAIALRQYWGLKRRVARDEERLESLQSYSQSLHDKSEKYKQLSMRDQLTGVLNRHGIAPELDRLYPSGESFAKLALMLIDLDHFKQLNDNLGHQQGDETLKALCTLILHNIRAQDTFCRWGGEEFMLICPQTEEQDAQALAEKLRQLISQTEFDGVSDGLTISIGITCARARESFTETFQRADAALYQAKHSGRNTCVFK</sequence>
<keyword evidence="4" id="KW-0812">Transmembrane</keyword>
<protein>
    <recommendedName>
        <fullName evidence="2">diguanylate cyclase</fullName>
        <ecNumber evidence="2">2.7.7.65</ecNumber>
    </recommendedName>
</protein>
<keyword evidence="4" id="KW-1133">Transmembrane helix</keyword>
<dbReference type="CDD" id="cd01949">
    <property type="entry name" value="GGDEF"/>
    <property type="match status" value="1"/>
</dbReference>
<evidence type="ECO:0000256" key="3">
    <source>
        <dbReference type="ARBA" id="ARBA00034247"/>
    </source>
</evidence>
<dbReference type="PANTHER" id="PTHR45138">
    <property type="entry name" value="REGULATORY COMPONENTS OF SENSORY TRANSDUCTION SYSTEM"/>
    <property type="match status" value="1"/>
</dbReference>
<accession>A0A9X2HZU3</accession>
<evidence type="ECO:0000256" key="1">
    <source>
        <dbReference type="ARBA" id="ARBA00001946"/>
    </source>
</evidence>
<organism evidence="6 7">
    <name type="scientific">Gilvimarinus xylanilyticus</name>
    <dbReference type="NCBI Taxonomy" id="2944139"/>
    <lineage>
        <taxon>Bacteria</taxon>
        <taxon>Pseudomonadati</taxon>
        <taxon>Pseudomonadota</taxon>
        <taxon>Gammaproteobacteria</taxon>
        <taxon>Cellvibrionales</taxon>
        <taxon>Cellvibrionaceae</taxon>
        <taxon>Gilvimarinus</taxon>
    </lineage>
</organism>
<dbReference type="GO" id="GO:1902201">
    <property type="term" value="P:negative regulation of bacterial-type flagellum-dependent cell motility"/>
    <property type="evidence" value="ECO:0007669"/>
    <property type="project" value="TreeGrafter"/>
</dbReference>
<dbReference type="GO" id="GO:0043709">
    <property type="term" value="P:cell adhesion involved in single-species biofilm formation"/>
    <property type="evidence" value="ECO:0007669"/>
    <property type="project" value="TreeGrafter"/>
</dbReference>
<gene>
    <name evidence="6" type="ORF">M6D89_00200</name>
</gene>
<name>A0A9X2HZU3_9GAMM</name>
<dbReference type="GO" id="GO:0052621">
    <property type="term" value="F:diguanylate cyclase activity"/>
    <property type="evidence" value="ECO:0007669"/>
    <property type="project" value="UniProtKB-EC"/>
</dbReference>
<evidence type="ECO:0000256" key="2">
    <source>
        <dbReference type="ARBA" id="ARBA00012528"/>
    </source>
</evidence>
<dbReference type="AlphaFoldDB" id="A0A9X2HZU3"/>
<reference evidence="6" key="1">
    <citation type="submission" date="2022-05" db="EMBL/GenBank/DDBJ databases">
        <authorList>
            <person name="Sun H.-N."/>
        </authorList>
    </citation>
    <scope>NUCLEOTIDE SEQUENCE</scope>
    <source>
        <strain evidence="6">HB14</strain>
    </source>
</reference>
<evidence type="ECO:0000259" key="5">
    <source>
        <dbReference type="PROSITE" id="PS50887"/>
    </source>
</evidence>
<proteinExistence type="predicted"/>
<dbReference type="Proteomes" id="UP001139319">
    <property type="component" value="Unassembled WGS sequence"/>
</dbReference>
<evidence type="ECO:0000313" key="7">
    <source>
        <dbReference type="Proteomes" id="UP001139319"/>
    </source>
</evidence>
<dbReference type="InterPro" id="IPR050469">
    <property type="entry name" value="Diguanylate_Cyclase"/>
</dbReference>
<dbReference type="SMART" id="SM00267">
    <property type="entry name" value="GGDEF"/>
    <property type="match status" value="1"/>
</dbReference>
<dbReference type="FunFam" id="3.30.70.270:FF:000001">
    <property type="entry name" value="Diguanylate cyclase domain protein"/>
    <property type="match status" value="1"/>
</dbReference>
<keyword evidence="4" id="KW-0472">Membrane</keyword>
<dbReference type="InterPro" id="IPR029787">
    <property type="entry name" value="Nucleotide_cyclase"/>
</dbReference>
<comment type="caution">
    <text evidence="6">The sequence shown here is derived from an EMBL/GenBank/DDBJ whole genome shotgun (WGS) entry which is preliminary data.</text>
</comment>
<dbReference type="RefSeq" id="WP_253966012.1">
    <property type="nucleotide sequence ID" value="NZ_JAMFTH010000001.1"/>
</dbReference>
<keyword evidence="7" id="KW-1185">Reference proteome</keyword>
<evidence type="ECO:0000313" key="6">
    <source>
        <dbReference type="EMBL" id="MCP8897710.1"/>
    </source>
</evidence>
<feature type="transmembrane region" description="Helical" evidence="4">
    <location>
        <begin position="48"/>
        <end position="65"/>
    </location>
</feature>
<dbReference type="SUPFAM" id="SSF55073">
    <property type="entry name" value="Nucleotide cyclase"/>
    <property type="match status" value="1"/>
</dbReference>
<dbReference type="Gene3D" id="3.30.70.270">
    <property type="match status" value="1"/>
</dbReference>
<feature type="domain" description="GGDEF" evidence="5">
    <location>
        <begin position="132"/>
        <end position="260"/>
    </location>
</feature>
<comment type="cofactor">
    <cofactor evidence="1">
        <name>Mg(2+)</name>
        <dbReference type="ChEBI" id="CHEBI:18420"/>
    </cofactor>
</comment>
<evidence type="ECO:0000256" key="4">
    <source>
        <dbReference type="SAM" id="Phobius"/>
    </source>
</evidence>
<comment type="catalytic activity">
    <reaction evidence="3">
        <text>2 GTP = 3',3'-c-di-GMP + 2 diphosphate</text>
        <dbReference type="Rhea" id="RHEA:24898"/>
        <dbReference type="ChEBI" id="CHEBI:33019"/>
        <dbReference type="ChEBI" id="CHEBI:37565"/>
        <dbReference type="ChEBI" id="CHEBI:58805"/>
        <dbReference type="EC" id="2.7.7.65"/>
    </reaction>
</comment>
<dbReference type="GO" id="GO:0005886">
    <property type="term" value="C:plasma membrane"/>
    <property type="evidence" value="ECO:0007669"/>
    <property type="project" value="TreeGrafter"/>
</dbReference>
<dbReference type="EMBL" id="JAMFTH010000001">
    <property type="protein sequence ID" value="MCP8897710.1"/>
    <property type="molecule type" value="Genomic_DNA"/>
</dbReference>
<reference evidence="6" key="2">
    <citation type="submission" date="2023-01" db="EMBL/GenBank/DDBJ databases">
        <title>Gilvimarinus xylanilyticus HB14 isolated from Caulerpa lentillifera aquaculture base in Hainan, China.</title>
        <authorList>
            <person name="Zhang Y.-J."/>
        </authorList>
    </citation>
    <scope>NUCLEOTIDE SEQUENCE</scope>
    <source>
        <strain evidence="6">HB14</strain>
    </source>
</reference>
<dbReference type="EC" id="2.7.7.65" evidence="2"/>
<dbReference type="PROSITE" id="PS50887">
    <property type="entry name" value="GGDEF"/>
    <property type="match status" value="1"/>
</dbReference>
<dbReference type="InterPro" id="IPR000160">
    <property type="entry name" value="GGDEF_dom"/>
</dbReference>